<keyword evidence="1" id="KW-0472">Membrane</keyword>
<evidence type="ECO:0000256" key="1">
    <source>
        <dbReference type="SAM" id="Phobius"/>
    </source>
</evidence>
<organism evidence="2 3">
    <name type="scientific">Agrobacterium bohemicum</name>
    <dbReference type="NCBI Taxonomy" id="2052828"/>
    <lineage>
        <taxon>Bacteria</taxon>
        <taxon>Pseudomonadati</taxon>
        <taxon>Pseudomonadota</taxon>
        <taxon>Alphaproteobacteria</taxon>
        <taxon>Hyphomicrobiales</taxon>
        <taxon>Rhizobiaceae</taxon>
        <taxon>Rhizobium/Agrobacterium group</taxon>
        <taxon>Agrobacterium</taxon>
    </lineage>
</organism>
<feature type="transmembrane region" description="Helical" evidence="1">
    <location>
        <begin position="7"/>
        <end position="29"/>
    </location>
</feature>
<dbReference type="Proteomes" id="UP000070498">
    <property type="component" value="Unassembled WGS sequence"/>
</dbReference>
<keyword evidence="1" id="KW-0812">Transmembrane</keyword>
<accession>A0A135P2Z5</accession>
<evidence type="ECO:0000313" key="3">
    <source>
        <dbReference type="Proteomes" id="UP000070498"/>
    </source>
</evidence>
<protein>
    <recommendedName>
        <fullName evidence="4">Phage abortive infection protein</fullName>
    </recommendedName>
</protein>
<name>A0A135P2Z5_9HYPH</name>
<dbReference type="EMBL" id="LNUW01000028">
    <property type="protein sequence ID" value="KXG85797.1"/>
    <property type="molecule type" value="Genomic_DNA"/>
</dbReference>
<dbReference type="RefSeq" id="WP_067644680.1">
    <property type="nucleotide sequence ID" value="NZ_KQ961024.1"/>
</dbReference>
<evidence type="ECO:0008006" key="4">
    <source>
        <dbReference type="Google" id="ProtNLM"/>
    </source>
</evidence>
<sequence>MKKIWNGINWLILAGVITAGYLGIFLWWIGYDRIARYPANNSLNEVGDFIAGFFSPLAFIWLVAAVLTQRQELTDTRDQFAENQKVVDAQLKTINEQSGLLQQQHTLAEETAKRTYRLSLFQERYKIYEEFIAFGKQHEASKYDDAYLEMVDLTHKASFVFGRDVHEYFGEIAQVIYELEQLRDAHTTYQSDGAGNRTAIIKSQDAAESIGQTESWLWEQFFLPEERKDKFFASLRISDE</sequence>
<reference evidence="2 3" key="1">
    <citation type="submission" date="2015-11" db="EMBL/GenBank/DDBJ databases">
        <title>Draft genome sequence of Agrobacterium sp. R89-1.</title>
        <authorList>
            <person name="Zahradnik J."/>
            <person name="Kyslikova E."/>
            <person name="Palyzova A."/>
            <person name="Kyslik P."/>
        </authorList>
    </citation>
    <scope>NUCLEOTIDE SEQUENCE [LARGE SCALE GENOMIC DNA]</scope>
    <source>
        <strain evidence="2 3">R89-1</strain>
    </source>
</reference>
<comment type="caution">
    <text evidence="2">The sequence shown here is derived from an EMBL/GenBank/DDBJ whole genome shotgun (WGS) entry which is preliminary data.</text>
</comment>
<feature type="transmembrane region" description="Helical" evidence="1">
    <location>
        <begin position="49"/>
        <end position="67"/>
    </location>
</feature>
<proteinExistence type="predicted"/>
<gene>
    <name evidence="2" type="ORF">ATO67_03945</name>
</gene>
<evidence type="ECO:0000313" key="2">
    <source>
        <dbReference type="EMBL" id="KXG85797.1"/>
    </source>
</evidence>
<dbReference type="STRING" id="2052828.ATO67_03945"/>
<keyword evidence="3" id="KW-1185">Reference proteome</keyword>
<dbReference type="AlphaFoldDB" id="A0A135P2Z5"/>
<keyword evidence="1" id="KW-1133">Transmembrane helix</keyword>